<gene>
    <name evidence="2" type="ORF">BDEG_26576</name>
</gene>
<reference evidence="2 3" key="2">
    <citation type="submission" date="2016-05" db="EMBL/GenBank/DDBJ databases">
        <title>Lineage-specific infection strategies underlie the spectrum of fungal disease in amphibians.</title>
        <authorList>
            <person name="Cuomo C.A."/>
            <person name="Farrer R.A."/>
            <person name="James T."/>
            <person name="Longcore J."/>
            <person name="Birren B."/>
        </authorList>
    </citation>
    <scope>NUCLEOTIDE SEQUENCE [LARGE SCALE GENOMIC DNA]</scope>
    <source>
        <strain evidence="2 3">JEL423</strain>
    </source>
</reference>
<dbReference type="OrthoDB" id="641149at2759"/>
<dbReference type="VEuPathDB" id="FungiDB:BDEG_26576"/>
<feature type="region of interest" description="Disordered" evidence="1">
    <location>
        <begin position="110"/>
        <end position="201"/>
    </location>
</feature>
<accession>A0A177WUT9</accession>
<evidence type="ECO:0000313" key="3">
    <source>
        <dbReference type="Proteomes" id="UP000077115"/>
    </source>
</evidence>
<feature type="compositionally biased region" description="Low complexity" evidence="1">
    <location>
        <begin position="178"/>
        <end position="192"/>
    </location>
</feature>
<reference evidence="2 3" key="1">
    <citation type="submission" date="2006-10" db="EMBL/GenBank/DDBJ databases">
        <title>The Genome Sequence of Batrachochytrium dendrobatidis JEL423.</title>
        <authorList>
            <consortium name="The Broad Institute Genome Sequencing Platform"/>
            <person name="Birren B."/>
            <person name="Lander E."/>
            <person name="Galagan J."/>
            <person name="Cuomo C."/>
            <person name="Devon K."/>
            <person name="Jaffe D."/>
            <person name="Butler J."/>
            <person name="Alvarez P."/>
            <person name="Gnerre S."/>
            <person name="Grabherr M."/>
            <person name="Kleber M."/>
            <person name="Mauceli E."/>
            <person name="Brockman W."/>
            <person name="Young S."/>
            <person name="LaButti K."/>
            <person name="Sykes S."/>
            <person name="DeCaprio D."/>
            <person name="Crawford M."/>
            <person name="Koehrsen M."/>
            <person name="Engels R."/>
            <person name="Montgomery P."/>
            <person name="Pearson M."/>
            <person name="Howarth C."/>
            <person name="Larson L."/>
            <person name="White J."/>
            <person name="O'Leary S."/>
            <person name="Kodira C."/>
            <person name="Zeng Q."/>
            <person name="Yandava C."/>
            <person name="Alvarado L."/>
            <person name="Longcore J."/>
            <person name="James T."/>
        </authorList>
    </citation>
    <scope>NUCLEOTIDE SEQUENCE [LARGE SCALE GENOMIC DNA]</scope>
    <source>
        <strain evidence="2 3">JEL423</strain>
    </source>
</reference>
<dbReference type="Proteomes" id="UP000077115">
    <property type="component" value="Unassembled WGS sequence"/>
</dbReference>
<evidence type="ECO:0000256" key="1">
    <source>
        <dbReference type="SAM" id="MobiDB-lite"/>
    </source>
</evidence>
<feature type="region of interest" description="Disordered" evidence="1">
    <location>
        <begin position="260"/>
        <end position="280"/>
    </location>
</feature>
<protein>
    <submittedName>
        <fullName evidence="2">Uncharacterized protein</fullName>
    </submittedName>
</protein>
<dbReference type="EMBL" id="DS022309">
    <property type="protein sequence ID" value="OAJ43200.1"/>
    <property type="molecule type" value="Genomic_DNA"/>
</dbReference>
<evidence type="ECO:0000313" key="2">
    <source>
        <dbReference type="EMBL" id="OAJ43200.1"/>
    </source>
</evidence>
<organism evidence="2 3">
    <name type="scientific">Batrachochytrium dendrobatidis (strain JEL423)</name>
    <dbReference type="NCBI Taxonomy" id="403673"/>
    <lineage>
        <taxon>Eukaryota</taxon>
        <taxon>Fungi</taxon>
        <taxon>Fungi incertae sedis</taxon>
        <taxon>Chytridiomycota</taxon>
        <taxon>Chytridiomycota incertae sedis</taxon>
        <taxon>Chytridiomycetes</taxon>
        <taxon>Rhizophydiales</taxon>
        <taxon>Rhizophydiales incertae sedis</taxon>
        <taxon>Batrachochytrium</taxon>
    </lineage>
</organism>
<feature type="compositionally biased region" description="Polar residues" evidence="1">
    <location>
        <begin position="110"/>
        <end position="133"/>
    </location>
</feature>
<name>A0A177WUT9_BATDL</name>
<proteinExistence type="predicted"/>
<feature type="compositionally biased region" description="Low complexity" evidence="1">
    <location>
        <begin position="134"/>
        <end position="147"/>
    </location>
</feature>
<dbReference type="eggNOG" id="ENOG502SRTQ">
    <property type="taxonomic scope" value="Eukaryota"/>
</dbReference>
<dbReference type="AlphaFoldDB" id="A0A177WUT9"/>
<sequence length="312" mass="33898">MILYYFQVVPHSEYSLFKQTMGPDVELPGEGQLLVCYFEDGSFSVVSETDTLPFGPASPPYTSYLAGSSAAEFRKDKAVLLATDYWHSGTVPSFFTWLGSAPLSLAKHQVSPTLKQQKPQSPYNSADSSTVNGTAARKATSTSAAASKSKKHVAGGSVRQAMTDKPAKKVRQEKKMSLKSVQSQSSSVNSRSTPDSKNPAYASVYFTTPTESDSRSHQRTPPLLSAVTPPLQNLIHRSSMHIEASPMALPSPDRSVLEFESDTSTATHASPPHSSGERDGVSHLLHVSSVANAMTMCKKRRWIDQYNAQTHL</sequence>